<dbReference type="Proteomes" id="UP000704712">
    <property type="component" value="Unassembled WGS sequence"/>
</dbReference>
<dbReference type="AlphaFoldDB" id="A0A8S9U997"/>
<dbReference type="EMBL" id="JAACNO010001800">
    <property type="protein sequence ID" value="KAF4137451.1"/>
    <property type="molecule type" value="Genomic_DNA"/>
</dbReference>
<reference evidence="1" key="1">
    <citation type="submission" date="2020-03" db="EMBL/GenBank/DDBJ databases">
        <title>Hybrid Assembly of Korean Phytophthora infestans isolates.</title>
        <authorList>
            <person name="Prokchorchik M."/>
            <person name="Lee Y."/>
            <person name="Seo J."/>
            <person name="Cho J.-H."/>
            <person name="Park Y.-E."/>
            <person name="Jang D.-C."/>
            <person name="Im J.-S."/>
            <person name="Choi J.-G."/>
            <person name="Park H.-J."/>
            <person name="Lee G.-B."/>
            <person name="Lee Y.-G."/>
            <person name="Hong S.-Y."/>
            <person name="Cho K."/>
            <person name="Sohn K.H."/>
        </authorList>
    </citation>
    <scope>NUCLEOTIDE SEQUENCE</scope>
    <source>
        <strain evidence="1">KR_2_A2</strain>
    </source>
</reference>
<protein>
    <submittedName>
        <fullName evidence="1">Uncharacterized protein</fullName>
    </submittedName>
</protein>
<organism evidence="1 2">
    <name type="scientific">Phytophthora infestans</name>
    <name type="common">Potato late blight agent</name>
    <name type="synonym">Botrytis infestans</name>
    <dbReference type="NCBI Taxonomy" id="4787"/>
    <lineage>
        <taxon>Eukaryota</taxon>
        <taxon>Sar</taxon>
        <taxon>Stramenopiles</taxon>
        <taxon>Oomycota</taxon>
        <taxon>Peronosporomycetes</taxon>
        <taxon>Peronosporales</taxon>
        <taxon>Peronosporaceae</taxon>
        <taxon>Phytophthora</taxon>
    </lineage>
</organism>
<sequence>MDATMAPPPSPAPVIPTVVEQRPKRKKLEVEDFAGTAGENVVSWLEAVKQAQQMQMVVRRRLDVR</sequence>
<gene>
    <name evidence="1" type="ORF">GN958_ATG13357</name>
</gene>
<proteinExistence type="predicted"/>
<name>A0A8S9U997_PHYIN</name>
<evidence type="ECO:0000313" key="2">
    <source>
        <dbReference type="Proteomes" id="UP000704712"/>
    </source>
</evidence>
<accession>A0A8S9U997</accession>
<evidence type="ECO:0000313" key="1">
    <source>
        <dbReference type="EMBL" id="KAF4137451.1"/>
    </source>
</evidence>
<comment type="caution">
    <text evidence="1">The sequence shown here is derived from an EMBL/GenBank/DDBJ whole genome shotgun (WGS) entry which is preliminary data.</text>
</comment>